<feature type="domain" description="VTT" evidence="9">
    <location>
        <begin position="34"/>
        <end position="159"/>
    </location>
</feature>
<dbReference type="PANTHER" id="PTHR30353">
    <property type="entry name" value="INNER MEMBRANE PROTEIN DEDA-RELATED"/>
    <property type="match status" value="1"/>
</dbReference>
<keyword evidence="11" id="KW-1185">Reference proteome</keyword>
<protein>
    <submittedName>
        <fullName evidence="10">Membrane protein</fullName>
    </submittedName>
</protein>
<dbReference type="EMBL" id="BMHO01000001">
    <property type="protein sequence ID" value="GGD38880.1"/>
    <property type="molecule type" value="Genomic_DNA"/>
</dbReference>
<keyword evidence="3 7" id="KW-1003">Cell membrane</keyword>
<evidence type="ECO:0000256" key="2">
    <source>
        <dbReference type="ARBA" id="ARBA00010792"/>
    </source>
</evidence>
<name>A0A916YC85_9MICO</name>
<evidence type="ECO:0000256" key="8">
    <source>
        <dbReference type="SAM" id="MobiDB-lite"/>
    </source>
</evidence>
<evidence type="ECO:0000256" key="5">
    <source>
        <dbReference type="ARBA" id="ARBA00022989"/>
    </source>
</evidence>
<evidence type="ECO:0000259" key="9">
    <source>
        <dbReference type="Pfam" id="PF09335"/>
    </source>
</evidence>
<feature type="transmembrane region" description="Helical" evidence="7">
    <location>
        <begin position="139"/>
        <end position="164"/>
    </location>
</feature>
<evidence type="ECO:0000313" key="11">
    <source>
        <dbReference type="Proteomes" id="UP000633205"/>
    </source>
</evidence>
<feature type="transmembrane region" description="Helical" evidence="7">
    <location>
        <begin position="170"/>
        <end position="191"/>
    </location>
</feature>
<reference evidence="10" key="2">
    <citation type="submission" date="2020-09" db="EMBL/GenBank/DDBJ databases">
        <authorList>
            <person name="Sun Q."/>
            <person name="Zhou Y."/>
        </authorList>
    </citation>
    <scope>NUCLEOTIDE SEQUENCE</scope>
    <source>
        <strain evidence="10">CGMCC 1.15152</strain>
    </source>
</reference>
<dbReference type="PANTHER" id="PTHR30353:SF0">
    <property type="entry name" value="TRANSMEMBRANE PROTEIN"/>
    <property type="match status" value="1"/>
</dbReference>
<accession>A0A916YC85</accession>
<proteinExistence type="inferred from homology"/>
<evidence type="ECO:0000256" key="6">
    <source>
        <dbReference type="ARBA" id="ARBA00023136"/>
    </source>
</evidence>
<evidence type="ECO:0000256" key="3">
    <source>
        <dbReference type="ARBA" id="ARBA00022475"/>
    </source>
</evidence>
<dbReference type="Pfam" id="PF09335">
    <property type="entry name" value="VTT_dom"/>
    <property type="match status" value="1"/>
</dbReference>
<feature type="transmembrane region" description="Helical" evidence="7">
    <location>
        <begin position="55"/>
        <end position="76"/>
    </location>
</feature>
<gene>
    <name evidence="10" type="ORF">GCM10010915_19580</name>
</gene>
<dbReference type="InterPro" id="IPR032818">
    <property type="entry name" value="DedA-like"/>
</dbReference>
<evidence type="ECO:0000256" key="4">
    <source>
        <dbReference type="ARBA" id="ARBA00022692"/>
    </source>
</evidence>
<comment type="subcellular location">
    <subcellularLocation>
        <location evidence="1 7">Cell membrane</location>
        <topology evidence="1 7">Multi-pass membrane protein</topology>
    </subcellularLocation>
</comment>
<comment type="caution">
    <text evidence="10">The sequence shown here is derived from an EMBL/GenBank/DDBJ whole genome shotgun (WGS) entry which is preliminary data.</text>
</comment>
<sequence>MDVILDAALALAASPWIYAIVFAFATLDGVFPPVPSETVIVGAAALSASTGSPDWILIAFAAAAGAFTGDNLTYLVGRAAGRRQFRWMRGRRAQAALASAARGFERGGASAIFVARYIPVGRVAVNLTAGAVGYPRRRFIMLSLAAGIAWSLYSVVVGAFAGRLFGDNPILGMIVGVVLAIAIGIAVDRVLSVLRRRRQRATSGPEREGSDEQYRDTADSREEDSVATE</sequence>
<keyword evidence="5 7" id="KW-1133">Transmembrane helix</keyword>
<keyword evidence="4 7" id="KW-0812">Transmembrane</keyword>
<dbReference type="InterPro" id="IPR032816">
    <property type="entry name" value="VTT_dom"/>
</dbReference>
<reference evidence="10" key="1">
    <citation type="journal article" date="2014" name="Int. J. Syst. Evol. Microbiol.">
        <title>Complete genome sequence of Corynebacterium casei LMG S-19264T (=DSM 44701T), isolated from a smear-ripened cheese.</title>
        <authorList>
            <consortium name="US DOE Joint Genome Institute (JGI-PGF)"/>
            <person name="Walter F."/>
            <person name="Albersmeier A."/>
            <person name="Kalinowski J."/>
            <person name="Ruckert C."/>
        </authorList>
    </citation>
    <scope>NUCLEOTIDE SEQUENCE</scope>
    <source>
        <strain evidence="10">CGMCC 1.15152</strain>
    </source>
</reference>
<keyword evidence="6 7" id="KW-0472">Membrane</keyword>
<evidence type="ECO:0000313" key="10">
    <source>
        <dbReference type="EMBL" id="GGD38880.1"/>
    </source>
</evidence>
<evidence type="ECO:0000256" key="1">
    <source>
        <dbReference type="ARBA" id="ARBA00004651"/>
    </source>
</evidence>
<feature type="transmembrane region" description="Helical" evidence="7">
    <location>
        <begin position="7"/>
        <end position="27"/>
    </location>
</feature>
<feature type="compositionally biased region" description="Basic and acidic residues" evidence="8">
    <location>
        <begin position="205"/>
        <end position="229"/>
    </location>
</feature>
<organism evidence="10 11">
    <name type="scientific">Microbacterium faecale</name>
    <dbReference type="NCBI Taxonomy" id="1804630"/>
    <lineage>
        <taxon>Bacteria</taxon>
        <taxon>Bacillati</taxon>
        <taxon>Actinomycetota</taxon>
        <taxon>Actinomycetes</taxon>
        <taxon>Micrococcales</taxon>
        <taxon>Microbacteriaceae</taxon>
        <taxon>Microbacterium</taxon>
    </lineage>
</organism>
<comment type="similarity">
    <text evidence="2 7">Belongs to the DedA family.</text>
</comment>
<dbReference type="AlphaFoldDB" id="A0A916YC85"/>
<evidence type="ECO:0000256" key="7">
    <source>
        <dbReference type="RuleBase" id="RU367016"/>
    </source>
</evidence>
<dbReference type="GO" id="GO:0005886">
    <property type="term" value="C:plasma membrane"/>
    <property type="evidence" value="ECO:0007669"/>
    <property type="project" value="UniProtKB-SubCell"/>
</dbReference>
<dbReference type="Proteomes" id="UP000633205">
    <property type="component" value="Unassembled WGS sequence"/>
</dbReference>
<feature type="region of interest" description="Disordered" evidence="8">
    <location>
        <begin position="199"/>
        <end position="229"/>
    </location>
</feature>